<dbReference type="AlphaFoldDB" id="A0AAW7XIP1"/>
<evidence type="ECO:0000256" key="6">
    <source>
        <dbReference type="ARBA" id="ARBA00022960"/>
    </source>
</evidence>
<evidence type="ECO:0000256" key="10">
    <source>
        <dbReference type="ARBA" id="ARBA00023316"/>
    </source>
</evidence>
<keyword evidence="7 11" id="KW-0573">Peptidoglycan synthesis</keyword>
<dbReference type="InterPro" id="IPR011812">
    <property type="entry name" value="Pep_trsgly"/>
</dbReference>
<keyword evidence="4 11" id="KW-0808">Transferase</keyword>
<comment type="catalytic activity">
    <reaction evidence="11">
        <text>[GlcNAc-(1-&gt;4)-Mur2Ac(oyl-L-Ala-gamma-D-Glu-L-Lys-D-Ala-D-Ala)](n)-di-trans,octa-cis-undecaprenyl diphosphate + beta-D-GlcNAc-(1-&gt;4)-Mur2Ac(oyl-L-Ala-gamma-D-Glu-L-Lys-D-Ala-D-Ala)-di-trans,octa-cis-undecaprenyl diphosphate = [GlcNAc-(1-&gt;4)-Mur2Ac(oyl-L-Ala-gamma-D-Glu-L-Lys-D-Ala-D-Ala)](n+1)-di-trans,octa-cis-undecaprenyl diphosphate + di-trans,octa-cis-undecaprenyl diphosphate + H(+)</text>
        <dbReference type="Rhea" id="RHEA:23708"/>
        <dbReference type="Rhea" id="RHEA-COMP:9602"/>
        <dbReference type="Rhea" id="RHEA-COMP:9603"/>
        <dbReference type="ChEBI" id="CHEBI:15378"/>
        <dbReference type="ChEBI" id="CHEBI:58405"/>
        <dbReference type="ChEBI" id="CHEBI:60033"/>
        <dbReference type="ChEBI" id="CHEBI:78435"/>
        <dbReference type="EC" id="2.4.99.28"/>
    </reaction>
</comment>
<organism evidence="13 14">
    <name type="scientific">Neptunomonas phycophila</name>
    <dbReference type="NCBI Taxonomy" id="1572645"/>
    <lineage>
        <taxon>Bacteria</taxon>
        <taxon>Pseudomonadati</taxon>
        <taxon>Pseudomonadota</taxon>
        <taxon>Gammaproteobacteria</taxon>
        <taxon>Oceanospirillales</taxon>
        <taxon>Oceanospirillaceae</taxon>
        <taxon>Neptunomonas</taxon>
    </lineage>
</organism>
<dbReference type="GO" id="GO:0008955">
    <property type="term" value="F:peptidoglycan glycosyltransferase activity"/>
    <property type="evidence" value="ECO:0007669"/>
    <property type="project" value="UniProtKB-UniRule"/>
</dbReference>
<comment type="function">
    <text evidence="11">Peptidoglycan polymerase that catalyzes glycan chain elongation from lipid-linked precursors.</text>
</comment>
<dbReference type="GO" id="GO:0005886">
    <property type="term" value="C:plasma membrane"/>
    <property type="evidence" value="ECO:0007669"/>
    <property type="project" value="UniProtKB-SubCell"/>
</dbReference>
<dbReference type="NCBIfam" id="TIGR02070">
    <property type="entry name" value="mono_pep_trsgly"/>
    <property type="match status" value="1"/>
</dbReference>
<keyword evidence="5 11" id="KW-0812">Transmembrane</keyword>
<dbReference type="Gene3D" id="1.10.3810.10">
    <property type="entry name" value="Biosynthetic peptidoglycan transglycosylase-like"/>
    <property type="match status" value="1"/>
</dbReference>
<dbReference type="InterPro" id="IPR023346">
    <property type="entry name" value="Lysozyme-like_dom_sf"/>
</dbReference>
<dbReference type="GO" id="GO:0008360">
    <property type="term" value="P:regulation of cell shape"/>
    <property type="evidence" value="ECO:0007669"/>
    <property type="project" value="UniProtKB-KW"/>
</dbReference>
<evidence type="ECO:0000256" key="4">
    <source>
        <dbReference type="ARBA" id="ARBA00022679"/>
    </source>
</evidence>
<dbReference type="PANTHER" id="PTHR30400">
    <property type="entry name" value="MONOFUNCTIONAL BIOSYNTHETIC PEPTIDOGLYCAN TRANSGLYCOSYLASE"/>
    <property type="match status" value="1"/>
</dbReference>
<evidence type="ECO:0000313" key="13">
    <source>
        <dbReference type="EMBL" id="MDO6453905.1"/>
    </source>
</evidence>
<evidence type="ECO:0000259" key="12">
    <source>
        <dbReference type="Pfam" id="PF00912"/>
    </source>
</evidence>
<evidence type="ECO:0000256" key="3">
    <source>
        <dbReference type="ARBA" id="ARBA00022676"/>
    </source>
</evidence>
<keyword evidence="2 11" id="KW-0997">Cell inner membrane</keyword>
<evidence type="ECO:0000256" key="2">
    <source>
        <dbReference type="ARBA" id="ARBA00022519"/>
    </source>
</evidence>
<reference evidence="13" key="1">
    <citation type="submission" date="2023-07" db="EMBL/GenBank/DDBJ databases">
        <title>Genome content predicts the carbon catabolic preferences of heterotrophic bacteria.</title>
        <authorList>
            <person name="Gralka M."/>
        </authorList>
    </citation>
    <scope>NUCLEOTIDE SEQUENCE</scope>
    <source>
        <strain evidence="13">I2M16</strain>
    </source>
</reference>
<dbReference type="PANTHER" id="PTHR30400:SF0">
    <property type="entry name" value="BIOSYNTHETIC PEPTIDOGLYCAN TRANSGLYCOSYLASE"/>
    <property type="match status" value="1"/>
</dbReference>
<dbReference type="GO" id="GO:0071555">
    <property type="term" value="P:cell wall organization"/>
    <property type="evidence" value="ECO:0007669"/>
    <property type="project" value="UniProtKB-KW"/>
</dbReference>
<dbReference type="GO" id="GO:0009252">
    <property type="term" value="P:peptidoglycan biosynthetic process"/>
    <property type="evidence" value="ECO:0007669"/>
    <property type="project" value="UniProtKB-UniRule"/>
</dbReference>
<keyword evidence="9 11" id="KW-0472">Membrane</keyword>
<name>A0AAW7XIP1_9GAMM</name>
<keyword evidence="3 11" id="KW-0328">Glycosyltransferase</keyword>
<evidence type="ECO:0000256" key="5">
    <source>
        <dbReference type="ARBA" id="ARBA00022692"/>
    </source>
</evidence>
<protein>
    <recommendedName>
        <fullName evidence="11">Biosynthetic peptidoglycan transglycosylase</fullName>
        <ecNumber evidence="11">2.4.99.28</ecNumber>
    </recommendedName>
    <alternativeName>
        <fullName evidence="11">Glycan polymerase</fullName>
    </alternativeName>
    <alternativeName>
        <fullName evidence="11">Peptidoglycan glycosyltransferase MtgA</fullName>
        <shortName evidence="11">PGT</shortName>
    </alternativeName>
</protein>
<proteinExistence type="inferred from homology"/>
<comment type="similarity">
    <text evidence="11">Belongs to the glycosyltransferase 51 family.</text>
</comment>
<comment type="pathway">
    <text evidence="11">Cell wall biogenesis; peptidoglycan biosynthesis.</text>
</comment>
<dbReference type="GO" id="GO:0016763">
    <property type="term" value="F:pentosyltransferase activity"/>
    <property type="evidence" value="ECO:0007669"/>
    <property type="project" value="InterPro"/>
</dbReference>
<keyword evidence="10 11" id="KW-0961">Cell wall biogenesis/degradation</keyword>
<dbReference type="Proteomes" id="UP001169862">
    <property type="component" value="Unassembled WGS sequence"/>
</dbReference>
<evidence type="ECO:0000256" key="9">
    <source>
        <dbReference type="ARBA" id="ARBA00023136"/>
    </source>
</evidence>
<keyword evidence="1 11" id="KW-1003">Cell membrane</keyword>
<evidence type="ECO:0000256" key="8">
    <source>
        <dbReference type="ARBA" id="ARBA00022989"/>
    </source>
</evidence>
<evidence type="ECO:0000313" key="14">
    <source>
        <dbReference type="Proteomes" id="UP001169862"/>
    </source>
</evidence>
<dbReference type="Pfam" id="PF00912">
    <property type="entry name" value="Transgly"/>
    <property type="match status" value="1"/>
</dbReference>
<dbReference type="EMBL" id="JAUOPG010000006">
    <property type="protein sequence ID" value="MDO6453905.1"/>
    <property type="molecule type" value="Genomic_DNA"/>
</dbReference>
<dbReference type="GO" id="GO:0009274">
    <property type="term" value="C:peptidoglycan-based cell wall"/>
    <property type="evidence" value="ECO:0007669"/>
    <property type="project" value="InterPro"/>
</dbReference>
<evidence type="ECO:0000256" key="7">
    <source>
        <dbReference type="ARBA" id="ARBA00022984"/>
    </source>
</evidence>
<evidence type="ECO:0000256" key="1">
    <source>
        <dbReference type="ARBA" id="ARBA00022475"/>
    </source>
</evidence>
<keyword evidence="8 11" id="KW-1133">Transmembrane helix</keyword>
<sequence length="241" mass="27266">MKGIKRILGRIIRKLVRYVCFTVAAVLLFFALMIGLFRYLDPPTSAFILSEKVTLEGVNTQQTWVDLDDMSSWMPLAVIASEDQKFLQHWGLDTHAIAEAISDYRQGDGLRGASTISQQTAKNLFLWNGRQLIRKVFEAGLTLGLEAVWPKWRIMEVYLNIAEFGTGIYGVEAASQHYFGIPAKRLNQAQAARLAAVLPSPKRYSVSNPSSYVLQRVRWIERQMRQLGGVAYVAPIMEQKQ</sequence>
<dbReference type="InterPro" id="IPR001264">
    <property type="entry name" value="Glyco_trans_51"/>
</dbReference>
<keyword evidence="6 11" id="KW-0133">Cell shape</keyword>
<dbReference type="SUPFAM" id="SSF53955">
    <property type="entry name" value="Lysozyme-like"/>
    <property type="match status" value="1"/>
</dbReference>
<evidence type="ECO:0000256" key="11">
    <source>
        <dbReference type="HAMAP-Rule" id="MF_00766"/>
    </source>
</evidence>
<comment type="caution">
    <text evidence="13">The sequence shown here is derived from an EMBL/GenBank/DDBJ whole genome shotgun (WGS) entry which is preliminary data.</text>
</comment>
<comment type="subcellular location">
    <subcellularLocation>
        <location evidence="11">Cell inner membrane</location>
        <topology evidence="11">Single-pass membrane protein</topology>
    </subcellularLocation>
</comment>
<dbReference type="EC" id="2.4.99.28" evidence="11"/>
<accession>A0AAW7XIP1</accession>
<dbReference type="InterPro" id="IPR036950">
    <property type="entry name" value="PBP_transglycosylase"/>
</dbReference>
<feature type="transmembrane region" description="Helical" evidence="11">
    <location>
        <begin position="15"/>
        <end position="40"/>
    </location>
</feature>
<feature type="domain" description="Glycosyl transferase family 51" evidence="12">
    <location>
        <begin position="58"/>
        <end position="224"/>
    </location>
</feature>
<dbReference type="HAMAP" id="MF_00766">
    <property type="entry name" value="PGT_MtgA"/>
    <property type="match status" value="1"/>
</dbReference>
<gene>
    <name evidence="11 13" type="primary">mtgA</name>
    <name evidence="13" type="ORF">Q4490_10045</name>
</gene>
<dbReference type="RefSeq" id="WP_254842949.1">
    <property type="nucleotide sequence ID" value="NZ_JAGDZI010000002.1"/>
</dbReference>